<evidence type="ECO:0000256" key="3">
    <source>
        <dbReference type="ARBA" id="ARBA00022679"/>
    </source>
</evidence>
<evidence type="ECO:0000256" key="5">
    <source>
        <dbReference type="ARBA" id="ARBA00022777"/>
    </source>
</evidence>
<dbReference type="PROSITE" id="PS00108">
    <property type="entry name" value="PROTEIN_KINASE_ST"/>
    <property type="match status" value="1"/>
</dbReference>
<dbReference type="AlphaFoldDB" id="A0A2Z4FKZ1"/>
<evidence type="ECO:0000313" key="10">
    <source>
        <dbReference type="Proteomes" id="UP000249799"/>
    </source>
</evidence>
<evidence type="ECO:0000259" key="8">
    <source>
        <dbReference type="PROSITE" id="PS50011"/>
    </source>
</evidence>
<gene>
    <name evidence="9" type="ORF">DN745_10050</name>
</gene>
<dbReference type="EMBL" id="CP030032">
    <property type="protein sequence ID" value="AWV89661.1"/>
    <property type="molecule type" value="Genomic_DNA"/>
</dbReference>
<proteinExistence type="predicted"/>
<evidence type="ECO:0000313" key="9">
    <source>
        <dbReference type="EMBL" id="AWV89661.1"/>
    </source>
</evidence>
<dbReference type="PANTHER" id="PTHR43289">
    <property type="entry name" value="MITOGEN-ACTIVATED PROTEIN KINASE KINASE KINASE 20-RELATED"/>
    <property type="match status" value="1"/>
</dbReference>
<reference evidence="9 10" key="1">
    <citation type="submission" date="2018-06" db="EMBL/GenBank/DDBJ databases">
        <title>Lujinxingia sediminis gen. nov. sp. nov., a new facultative anaerobic member of the class Deltaproteobacteria, and proposal of Lujinxingaceae fam. nov.</title>
        <authorList>
            <person name="Guo L.-Y."/>
            <person name="Li C.-M."/>
            <person name="Wang S."/>
            <person name="Du Z.-J."/>
        </authorList>
    </citation>
    <scope>NUCLEOTIDE SEQUENCE [LARGE SCALE GENOMIC DNA]</scope>
    <source>
        <strain evidence="9 10">FA350</strain>
    </source>
</reference>
<feature type="compositionally biased region" description="Pro residues" evidence="7">
    <location>
        <begin position="651"/>
        <end position="671"/>
    </location>
</feature>
<keyword evidence="4" id="KW-0547">Nucleotide-binding</keyword>
<sequence length="755" mass="79561">MADEIDNPAGGDTNPSFGKKDSADPVVSDVASAQPGSPTPESEPKVVKICKTCMVSQSGVGGYCVSCGSALVPIRAVRETYVGEVVGGKYKIVDRLGAGGMGEVYLGVNEPLGQQVAVKFLSQKFTADENIILRFLNEARSYCKVTHPNAVTLLEYGQHEDGALYLITEFIDGKSLSDTLKDVGPFPLDQVISISTQICEVLSAAHGQGVIHRDLKPDNIMLMPTSRGRYAVKVLDFGIAKIMDDDHANGAMTETGSVFGTPEFMSPEQACGDSTDGRSDLYAAGIILFYLATGKLPFKGKNKLVVLHKQLHEAPPLPSEARDDITVVPELERIILKCLRKAPEQRFQSADELLGALEAIDTSHVPRIPRPNAAVGVFQDTNPESPHAHDSIETVVQSDLTPHSKDSAPEFRGITAPRVTADLEELGDFSHEHEPSFAGAFSDAPPFADEVEPDSLGMPNGWDQDGALYGVEDSSRTRNLIIGVGLVALIAGGALWLNSGPTAEDSTAAGSEVAQVDHALLTGQVLGSLAAAQDSVNHADFASAQRAVASTYRWIEDADLAEDARVKRVALNAKIERLIELDTAFSSALNKGDCTRAGKIIKTMSAVEASVERVRAGALAECKASVKSPLPAKPAPAPAPPAEEPAAAPIQPAPAPQPPAPVEAAPKPPEVAPEEAPVATPPSPEPADSPDSPAPSSDAPGAEAPETPTSEASRLDEVMPELNKPDAATGEDEDEESPEEADPEEGFALPPKTID</sequence>
<dbReference type="PROSITE" id="PS50011">
    <property type="entry name" value="PROTEIN_KINASE_DOM"/>
    <property type="match status" value="1"/>
</dbReference>
<dbReference type="Gene3D" id="1.10.510.10">
    <property type="entry name" value="Transferase(Phosphotransferase) domain 1"/>
    <property type="match status" value="1"/>
</dbReference>
<accession>A0A2Z4FKZ1</accession>
<evidence type="ECO:0000256" key="2">
    <source>
        <dbReference type="ARBA" id="ARBA00022527"/>
    </source>
</evidence>
<dbReference type="EC" id="2.7.11.1" evidence="1"/>
<dbReference type="PROSITE" id="PS00107">
    <property type="entry name" value="PROTEIN_KINASE_ATP"/>
    <property type="match status" value="1"/>
</dbReference>
<evidence type="ECO:0000256" key="1">
    <source>
        <dbReference type="ARBA" id="ARBA00012513"/>
    </source>
</evidence>
<keyword evidence="6" id="KW-0067">ATP-binding</keyword>
<organism evidence="9 10">
    <name type="scientific">Bradymonas sediminis</name>
    <dbReference type="NCBI Taxonomy" id="1548548"/>
    <lineage>
        <taxon>Bacteria</taxon>
        <taxon>Deltaproteobacteria</taxon>
        <taxon>Bradymonadales</taxon>
        <taxon>Bradymonadaceae</taxon>
        <taxon>Bradymonas</taxon>
    </lineage>
</organism>
<dbReference type="CDD" id="cd14014">
    <property type="entry name" value="STKc_PknB_like"/>
    <property type="match status" value="1"/>
</dbReference>
<dbReference type="Gene3D" id="3.30.200.20">
    <property type="entry name" value="Phosphorylase Kinase, domain 1"/>
    <property type="match status" value="1"/>
</dbReference>
<name>A0A2Z4FKZ1_9DELT</name>
<feature type="region of interest" description="Disordered" evidence="7">
    <location>
        <begin position="628"/>
        <end position="755"/>
    </location>
</feature>
<dbReference type="Proteomes" id="UP000249799">
    <property type="component" value="Chromosome"/>
</dbReference>
<dbReference type="InterPro" id="IPR011009">
    <property type="entry name" value="Kinase-like_dom_sf"/>
</dbReference>
<dbReference type="SUPFAM" id="SSF56112">
    <property type="entry name" value="Protein kinase-like (PK-like)"/>
    <property type="match status" value="1"/>
</dbReference>
<dbReference type="Pfam" id="PF00069">
    <property type="entry name" value="Pkinase"/>
    <property type="match status" value="1"/>
</dbReference>
<dbReference type="InterPro" id="IPR008271">
    <property type="entry name" value="Ser/Thr_kinase_AS"/>
</dbReference>
<keyword evidence="3" id="KW-0808">Transferase</keyword>
<dbReference type="RefSeq" id="WP_111334508.1">
    <property type="nucleotide sequence ID" value="NZ_CP030032.1"/>
</dbReference>
<dbReference type="InterPro" id="IPR017441">
    <property type="entry name" value="Protein_kinase_ATP_BS"/>
</dbReference>
<evidence type="ECO:0000256" key="7">
    <source>
        <dbReference type="SAM" id="MobiDB-lite"/>
    </source>
</evidence>
<keyword evidence="5" id="KW-0418">Kinase</keyword>
<dbReference type="FunFam" id="1.10.510.10:FF:000021">
    <property type="entry name" value="Serine/threonine protein kinase"/>
    <property type="match status" value="1"/>
</dbReference>
<dbReference type="KEGG" id="bsed:DN745_10050"/>
<protein>
    <recommendedName>
        <fullName evidence="1">non-specific serine/threonine protein kinase</fullName>
        <ecNumber evidence="1">2.7.11.1</ecNumber>
    </recommendedName>
</protein>
<feature type="region of interest" description="Disordered" evidence="7">
    <location>
        <begin position="1"/>
        <end position="44"/>
    </location>
</feature>
<dbReference type="SMART" id="SM00220">
    <property type="entry name" value="S_TKc"/>
    <property type="match status" value="1"/>
</dbReference>
<dbReference type="GO" id="GO:0005524">
    <property type="term" value="F:ATP binding"/>
    <property type="evidence" value="ECO:0007669"/>
    <property type="project" value="UniProtKB-UniRule"/>
</dbReference>
<feature type="compositionally biased region" description="Pro residues" evidence="7">
    <location>
        <begin position="631"/>
        <end position="643"/>
    </location>
</feature>
<evidence type="ECO:0000256" key="4">
    <source>
        <dbReference type="ARBA" id="ARBA00022741"/>
    </source>
</evidence>
<dbReference type="PANTHER" id="PTHR43289:SF6">
    <property type="entry name" value="SERINE_THREONINE-PROTEIN KINASE NEKL-3"/>
    <property type="match status" value="1"/>
</dbReference>
<keyword evidence="10" id="KW-1185">Reference proteome</keyword>
<feature type="compositionally biased region" description="Acidic residues" evidence="7">
    <location>
        <begin position="729"/>
        <end position="745"/>
    </location>
</feature>
<dbReference type="InterPro" id="IPR000719">
    <property type="entry name" value="Prot_kinase_dom"/>
</dbReference>
<dbReference type="GO" id="GO:0004674">
    <property type="term" value="F:protein serine/threonine kinase activity"/>
    <property type="evidence" value="ECO:0007669"/>
    <property type="project" value="UniProtKB-KW"/>
</dbReference>
<keyword evidence="2" id="KW-0723">Serine/threonine-protein kinase</keyword>
<evidence type="ECO:0000256" key="6">
    <source>
        <dbReference type="ARBA" id="ARBA00022840"/>
    </source>
</evidence>
<feature type="domain" description="Protein kinase" evidence="8">
    <location>
        <begin position="90"/>
        <end position="360"/>
    </location>
</feature>
<feature type="compositionally biased region" description="Low complexity" evidence="7">
    <location>
        <begin position="689"/>
        <end position="706"/>
    </location>
</feature>
<dbReference type="OrthoDB" id="9801841at2"/>